<protein>
    <submittedName>
        <fullName evidence="2">Putative endolysin</fullName>
    </submittedName>
</protein>
<dbReference type="InterPro" id="IPR023346">
    <property type="entry name" value="Lysozyme-like_dom_sf"/>
</dbReference>
<reference evidence="2 3" key="1">
    <citation type="submission" date="2015-03" db="EMBL/GenBank/DDBJ databases">
        <authorList>
            <person name="Murphy D."/>
        </authorList>
    </citation>
    <scope>NUCLEOTIDE SEQUENCE [LARGE SCALE GENOMIC DNA]</scope>
    <source>
        <strain evidence="2 3">FCF326</strain>
    </source>
</reference>
<dbReference type="InterPro" id="IPR000726">
    <property type="entry name" value="Glyco_hydro_19_cat"/>
</dbReference>
<feature type="domain" description="Glycoside hydrolase family 19 catalytic" evidence="1">
    <location>
        <begin position="105"/>
        <end position="169"/>
    </location>
</feature>
<dbReference type="SUPFAM" id="SSF53955">
    <property type="entry name" value="Lysozyme-like"/>
    <property type="match status" value="1"/>
</dbReference>
<evidence type="ECO:0000313" key="2">
    <source>
        <dbReference type="EMBL" id="CNE42927.1"/>
    </source>
</evidence>
<organism evidence="2 3">
    <name type="scientific">Yersinia kristensenii</name>
    <dbReference type="NCBI Taxonomy" id="28152"/>
    <lineage>
        <taxon>Bacteria</taxon>
        <taxon>Pseudomonadati</taxon>
        <taxon>Pseudomonadota</taxon>
        <taxon>Gammaproteobacteria</taxon>
        <taxon>Enterobacterales</taxon>
        <taxon>Yersiniaceae</taxon>
        <taxon>Yersinia</taxon>
    </lineage>
</organism>
<dbReference type="PANTHER" id="PTHR34408">
    <property type="entry name" value="FAMILY PROTEIN, PUTATIVE-RELATED"/>
    <property type="match status" value="1"/>
</dbReference>
<dbReference type="GO" id="GO:0004568">
    <property type="term" value="F:chitinase activity"/>
    <property type="evidence" value="ECO:0007669"/>
    <property type="project" value="InterPro"/>
</dbReference>
<evidence type="ECO:0000259" key="1">
    <source>
        <dbReference type="Pfam" id="PF00182"/>
    </source>
</evidence>
<proteinExistence type="predicted"/>
<dbReference type="InterPro" id="IPR052354">
    <property type="entry name" value="Cell_Wall_Dynamics_Protein"/>
</dbReference>
<dbReference type="Gene3D" id="1.10.530.10">
    <property type="match status" value="1"/>
</dbReference>
<dbReference type="GO" id="GO:0006032">
    <property type="term" value="P:chitin catabolic process"/>
    <property type="evidence" value="ECO:0007669"/>
    <property type="project" value="InterPro"/>
</dbReference>
<gene>
    <name evidence="2" type="ORF">ERS008491_01265</name>
</gene>
<dbReference type="Pfam" id="PF00182">
    <property type="entry name" value="Glyco_hydro_19"/>
    <property type="match status" value="1"/>
</dbReference>
<dbReference type="GO" id="GO:0016998">
    <property type="term" value="P:cell wall macromolecule catabolic process"/>
    <property type="evidence" value="ECO:0007669"/>
    <property type="project" value="InterPro"/>
</dbReference>
<dbReference type="RefSeq" id="WP_050118738.1">
    <property type="nucleotide sequence ID" value="NZ_CAWMAB010000003.1"/>
</dbReference>
<sequence>MTPYQFRMAANISVDRAARWIQPITQAMKEFGITTTVQQAMFIAQVGHESASFALLGESFNYSINGLIATFGKRLSADQASALGRKPCEVAVPLNRQRAIANLVYSGRMGNKAVDDGWKYRGRGLIQITGLDNYRACGTALKLDLISNPDQLLTDLNAVRSAAWFWQSRNCGQYADDIQRVTQLINGGNNGINDRKARFELAKRELQL</sequence>
<dbReference type="EMBL" id="CPYI01000003">
    <property type="protein sequence ID" value="CNE42927.1"/>
    <property type="molecule type" value="Genomic_DNA"/>
</dbReference>
<accession>A0A0T9KZ79</accession>
<dbReference type="Proteomes" id="UP000045824">
    <property type="component" value="Unassembled WGS sequence"/>
</dbReference>
<dbReference type="PANTHER" id="PTHR34408:SF1">
    <property type="entry name" value="GLYCOSYL HYDROLASE FAMILY 19 DOMAIN-CONTAINING PROTEIN HI_1415"/>
    <property type="match status" value="1"/>
</dbReference>
<dbReference type="AlphaFoldDB" id="A0A0T9KZ79"/>
<name>A0A0T9KZ79_YERKR</name>
<evidence type="ECO:0000313" key="3">
    <source>
        <dbReference type="Proteomes" id="UP000045824"/>
    </source>
</evidence>